<evidence type="ECO:0000313" key="2">
    <source>
        <dbReference type="EMBL" id="OEG12956.1"/>
    </source>
</evidence>
<proteinExistence type="predicted"/>
<organism evidence="2 3">
    <name type="scientific">Enterococcus termitis</name>
    <dbReference type="NCBI Taxonomy" id="332950"/>
    <lineage>
        <taxon>Bacteria</taxon>
        <taxon>Bacillati</taxon>
        <taxon>Bacillota</taxon>
        <taxon>Bacilli</taxon>
        <taxon>Lactobacillales</taxon>
        <taxon>Enterococcaceae</taxon>
        <taxon>Enterococcus</taxon>
    </lineage>
</organism>
<sequence>MNFFQNVFNSVVGEAKYFVMICMLIAAGYFALERKASKAIPVILAVAVAVWFVGDTAGVFDWLLNNMKAWGK</sequence>
<keyword evidence="3" id="KW-1185">Reference proteome</keyword>
<evidence type="ECO:0008006" key="4">
    <source>
        <dbReference type="Google" id="ProtNLM"/>
    </source>
</evidence>
<reference evidence="3" key="1">
    <citation type="submission" date="2016-09" db="EMBL/GenBank/DDBJ databases">
        <authorList>
            <person name="Gulvik C.A."/>
        </authorList>
    </citation>
    <scope>NUCLEOTIDE SEQUENCE [LARGE SCALE GENOMIC DNA]</scope>
    <source>
        <strain evidence="3">LMG 8895</strain>
    </source>
</reference>
<feature type="transmembrane region" description="Helical" evidence="1">
    <location>
        <begin position="15"/>
        <end position="32"/>
    </location>
</feature>
<dbReference type="OrthoDB" id="2194896at2"/>
<gene>
    <name evidence="2" type="ORF">BCR25_05565</name>
</gene>
<dbReference type="AlphaFoldDB" id="A0A1E5GJQ6"/>
<protein>
    <recommendedName>
        <fullName evidence="4">Conjugal transfer protein</fullName>
    </recommendedName>
</protein>
<comment type="caution">
    <text evidence="2">The sequence shown here is derived from an EMBL/GenBank/DDBJ whole genome shotgun (WGS) entry which is preliminary data.</text>
</comment>
<evidence type="ECO:0000256" key="1">
    <source>
        <dbReference type="SAM" id="Phobius"/>
    </source>
</evidence>
<dbReference type="RefSeq" id="WP_069663656.1">
    <property type="nucleotide sequence ID" value="NZ_JBHUJJ010000001.1"/>
</dbReference>
<keyword evidence="1" id="KW-0812">Transmembrane</keyword>
<feature type="transmembrane region" description="Helical" evidence="1">
    <location>
        <begin position="39"/>
        <end position="64"/>
    </location>
</feature>
<name>A0A1E5GJQ6_9ENTE</name>
<dbReference type="EMBL" id="MIJY01000023">
    <property type="protein sequence ID" value="OEG12956.1"/>
    <property type="molecule type" value="Genomic_DNA"/>
</dbReference>
<keyword evidence="1" id="KW-1133">Transmembrane helix</keyword>
<evidence type="ECO:0000313" key="3">
    <source>
        <dbReference type="Proteomes" id="UP000095094"/>
    </source>
</evidence>
<accession>A0A1E5GJQ6</accession>
<keyword evidence="1" id="KW-0472">Membrane</keyword>
<dbReference type="Proteomes" id="UP000095094">
    <property type="component" value="Unassembled WGS sequence"/>
</dbReference>